<keyword evidence="10" id="KW-0675">Receptor</keyword>
<proteinExistence type="predicted"/>
<dbReference type="InterPro" id="IPR001054">
    <property type="entry name" value="A/G_cyclase"/>
</dbReference>
<evidence type="ECO:0000256" key="3">
    <source>
        <dbReference type="ARBA" id="ARBA00022741"/>
    </source>
</evidence>
<sequence length="1174" mass="132359">MGSLEDATNDLSQNLEDEILEDGDSVVFSDFDNEFSSTTTFNPPPARDEKKEVYKMSAKDTRRVQLWRVAMTLALLLTALGVTLTTYLVLIGEESKNFETAFTKFSRTVGDAAIDQQKNFRDSIRGLAHLVSGQASTYNLSWPTVTIPLWEVYARDALVQSKAEFYCIYPRVYAKDKDKFTNYTTKNYQQIIQSAHLMQNGDFRRLNNDTSVYKPFISKNSPQGYLPDDDRDEYWPSTGQFSPPPATYGIVNWNVHHIPPLAFAIDASVALKYETTFTMITPYRSVDLIMTKAEHAAKHSDLLDSTPEHPHTFAVHPIHRDPLNADSEIVGIVVAALALDVALLNLLPEGVQGIHCIISNNMNQTFTYEIIGNDAIYLGEGDMHEEQYTDMGVFVDLALHTNPEYRTTPRNTLYRMDIYPSSKFEDTYHTGTPQRFAIILAVVFVSVAVTFLVYDLAVQHRNENLVSKAAQSNAIVSSLFPDNIRERLMKDNDESQQAMNSSMHSKRGSLKAFLNDGKNGCKARHQSKPLADLFLETTVMFADISGFTAWSSVREPSQVFTLLETLYQSFDAIAQRRRVFKVETVGDCYVAVTGLPEPRSDHACAMARFARDILGRMAVMTKQLEVTLGPDTGDLDLRIGIHSGPVTAGVLRGERARFQLFGDTMNTCARLESSSARGRILTSKETAELIFNAGKGSWLTKRDDVVAKGKGIIEAYWVNVSGERAGSAVSRGSLFEAESTPFRYGRQLPGLDDKTQRLIGWNVEMLLQILKHIVSSRNAGNLQKPSSGGYASQNFSLEEELGVDTRPLEEVREIIHLPKFKHDADTTKEDPTSVKIPPKVVEELHLLVSEIATMYNDNPFHNFDHASHVVMSVIKLMSRIVASDNDHLESAAKLHDHTYGITSDPLTQFACAFSALIHDVDHVGVSNAQLVKEGVPIAAKYNQRSVAEQNSLDLSWALLMESRFDTLRDFLFPTRTELVRFRQLVVNSVMSTDIVDKDLKALRNARWDKAFKKGDGAPEDHSSGSDRCLTEDENPRDAINRKATIVIEHIIQASDISHTMQHWHVYRKWNQNLFEELYVAYLNGRMEKDPSEFWYKGEFGFFDFYIIPLTRKLKECGVFGVSSDEYLNYALKNREEWETRGKEVVAQMIEECHRKYGVKQINAPEEEPRGTVEC</sequence>
<accession>A0A9N8EBA8</accession>
<dbReference type="SMART" id="SM00044">
    <property type="entry name" value="CYCc"/>
    <property type="match status" value="1"/>
</dbReference>
<evidence type="ECO:0000256" key="6">
    <source>
        <dbReference type="ARBA" id="ARBA00023239"/>
    </source>
</evidence>
<dbReference type="GO" id="GO:0004383">
    <property type="term" value="F:guanylate cyclase activity"/>
    <property type="evidence" value="ECO:0007669"/>
    <property type="project" value="TreeGrafter"/>
</dbReference>
<keyword evidence="5 8" id="KW-0472">Membrane</keyword>
<protein>
    <submittedName>
        <fullName evidence="10">Receptor-type guanylate cyclase gcy</fullName>
    </submittedName>
</protein>
<dbReference type="InterPro" id="IPR003607">
    <property type="entry name" value="HD/PDEase_dom"/>
</dbReference>
<dbReference type="Gene3D" id="1.10.1300.10">
    <property type="entry name" value="3'5'-cyclic nucleotide phosphodiesterase, catalytic domain"/>
    <property type="match status" value="1"/>
</dbReference>
<feature type="transmembrane region" description="Helical" evidence="8">
    <location>
        <begin position="66"/>
        <end position="90"/>
    </location>
</feature>
<dbReference type="EMBL" id="CAICTM010000916">
    <property type="protein sequence ID" value="CAB9518242.1"/>
    <property type="molecule type" value="Genomic_DNA"/>
</dbReference>
<dbReference type="Pfam" id="PF00233">
    <property type="entry name" value="PDEase_I"/>
    <property type="match status" value="1"/>
</dbReference>
<dbReference type="GO" id="GO:0007168">
    <property type="term" value="P:receptor guanylyl cyclase signaling pathway"/>
    <property type="evidence" value="ECO:0007669"/>
    <property type="project" value="TreeGrafter"/>
</dbReference>
<dbReference type="SUPFAM" id="SSF55073">
    <property type="entry name" value="Nucleotide cyclase"/>
    <property type="match status" value="1"/>
</dbReference>
<keyword evidence="6" id="KW-0456">Lyase</keyword>
<dbReference type="PANTHER" id="PTHR11920:SF335">
    <property type="entry name" value="GUANYLATE CYCLASE"/>
    <property type="match status" value="1"/>
</dbReference>
<evidence type="ECO:0000313" key="10">
    <source>
        <dbReference type="EMBL" id="CAB9518242.1"/>
    </source>
</evidence>
<dbReference type="CDD" id="cd07302">
    <property type="entry name" value="CHD"/>
    <property type="match status" value="1"/>
</dbReference>
<dbReference type="InterPro" id="IPR036971">
    <property type="entry name" value="PDEase_catalytic_dom_sf"/>
</dbReference>
<dbReference type="Pfam" id="PF00211">
    <property type="entry name" value="Guanylate_cyc"/>
    <property type="match status" value="1"/>
</dbReference>
<evidence type="ECO:0000256" key="7">
    <source>
        <dbReference type="SAM" id="MobiDB-lite"/>
    </source>
</evidence>
<dbReference type="InterPro" id="IPR002073">
    <property type="entry name" value="PDEase_catalytic_dom"/>
</dbReference>
<feature type="transmembrane region" description="Helical" evidence="8">
    <location>
        <begin position="436"/>
        <end position="454"/>
    </location>
</feature>
<evidence type="ECO:0000256" key="4">
    <source>
        <dbReference type="ARBA" id="ARBA00022989"/>
    </source>
</evidence>
<evidence type="ECO:0000313" key="11">
    <source>
        <dbReference type="Proteomes" id="UP001153069"/>
    </source>
</evidence>
<comment type="subcellular location">
    <subcellularLocation>
        <location evidence="1">Membrane</location>
    </subcellularLocation>
</comment>
<dbReference type="InterPro" id="IPR029787">
    <property type="entry name" value="Nucleotide_cyclase"/>
</dbReference>
<dbReference type="GO" id="GO:0004016">
    <property type="term" value="F:adenylate cyclase activity"/>
    <property type="evidence" value="ECO:0007669"/>
    <property type="project" value="TreeGrafter"/>
</dbReference>
<evidence type="ECO:0000259" key="9">
    <source>
        <dbReference type="PROSITE" id="PS50125"/>
    </source>
</evidence>
<comment type="caution">
    <text evidence="10">The sequence shown here is derived from an EMBL/GenBank/DDBJ whole genome shotgun (WGS) entry which is preliminary data.</text>
</comment>
<dbReference type="GO" id="GO:0000166">
    <property type="term" value="F:nucleotide binding"/>
    <property type="evidence" value="ECO:0007669"/>
    <property type="project" value="UniProtKB-KW"/>
</dbReference>
<gene>
    <name evidence="10" type="ORF">SEMRO_918_G219990.1</name>
</gene>
<dbReference type="AlphaFoldDB" id="A0A9N8EBA8"/>
<dbReference type="Gene3D" id="3.30.70.1230">
    <property type="entry name" value="Nucleotide cyclase"/>
    <property type="match status" value="1"/>
</dbReference>
<evidence type="ECO:0000256" key="5">
    <source>
        <dbReference type="ARBA" id="ARBA00023136"/>
    </source>
</evidence>
<evidence type="ECO:0000256" key="2">
    <source>
        <dbReference type="ARBA" id="ARBA00022692"/>
    </source>
</evidence>
<evidence type="ECO:0000256" key="8">
    <source>
        <dbReference type="SAM" id="Phobius"/>
    </source>
</evidence>
<dbReference type="SUPFAM" id="SSF109604">
    <property type="entry name" value="HD-domain/PDEase-like"/>
    <property type="match status" value="1"/>
</dbReference>
<reference evidence="10" key="1">
    <citation type="submission" date="2020-06" db="EMBL/GenBank/DDBJ databases">
        <authorList>
            <consortium name="Plant Systems Biology data submission"/>
        </authorList>
    </citation>
    <scope>NUCLEOTIDE SEQUENCE</scope>
    <source>
        <strain evidence="10">D6</strain>
    </source>
</reference>
<keyword evidence="11" id="KW-1185">Reference proteome</keyword>
<dbReference type="PANTHER" id="PTHR11920">
    <property type="entry name" value="GUANYLYL CYCLASE"/>
    <property type="match status" value="1"/>
</dbReference>
<feature type="domain" description="Guanylate cyclase" evidence="9">
    <location>
        <begin position="538"/>
        <end position="672"/>
    </location>
</feature>
<feature type="region of interest" description="Disordered" evidence="7">
    <location>
        <begin position="1013"/>
        <end position="1032"/>
    </location>
</feature>
<evidence type="ECO:0000256" key="1">
    <source>
        <dbReference type="ARBA" id="ARBA00004370"/>
    </source>
</evidence>
<dbReference type="GO" id="GO:0004114">
    <property type="term" value="F:3',5'-cyclic-nucleotide phosphodiesterase activity"/>
    <property type="evidence" value="ECO:0007669"/>
    <property type="project" value="InterPro"/>
</dbReference>
<dbReference type="OrthoDB" id="546632at2759"/>
<dbReference type="InterPro" id="IPR050401">
    <property type="entry name" value="Cyclic_nucleotide_synthase"/>
</dbReference>
<keyword evidence="3" id="KW-0547">Nucleotide-binding</keyword>
<dbReference type="PROSITE" id="PS50125">
    <property type="entry name" value="GUANYLATE_CYCLASE_2"/>
    <property type="match status" value="1"/>
</dbReference>
<name>A0A9N8EBA8_9STRA</name>
<dbReference type="SMART" id="SM00471">
    <property type="entry name" value="HDc"/>
    <property type="match status" value="1"/>
</dbReference>
<organism evidence="10 11">
    <name type="scientific">Seminavis robusta</name>
    <dbReference type="NCBI Taxonomy" id="568900"/>
    <lineage>
        <taxon>Eukaryota</taxon>
        <taxon>Sar</taxon>
        <taxon>Stramenopiles</taxon>
        <taxon>Ochrophyta</taxon>
        <taxon>Bacillariophyta</taxon>
        <taxon>Bacillariophyceae</taxon>
        <taxon>Bacillariophycidae</taxon>
        <taxon>Naviculales</taxon>
        <taxon>Naviculaceae</taxon>
        <taxon>Seminavis</taxon>
    </lineage>
</organism>
<keyword evidence="4 8" id="KW-1133">Transmembrane helix</keyword>
<dbReference type="Proteomes" id="UP001153069">
    <property type="component" value="Unassembled WGS sequence"/>
</dbReference>
<dbReference type="GO" id="GO:0001653">
    <property type="term" value="F:peptide receptor activity"/>
    <property type="evidence" value="ECO:0007669"/>
    <property type="project" value="TreeGrafter"/>
</dbReference>
<keyword evidence="2 8" id="KW-0812">Transmembrane</keyword>
<dbReference type="GO" id="GO:0035556">
    <property type="term" value="P:intracellular signal transduction"/>
    <property type="evidence" value="ECO:0007669"/>
    <property type="project" value="InterPro"/>
</dbReference>
<dbReference type="GO" id="GO:0005886">
    <property type="term" value="C:plasma membrane"/>
    <property type="evidence" value="ECO:0007669"/>
    <property type="project" value="TreeGrafter"/>
</dbReference>